<dbReference type="Pfam" id="PF01494">
    <property type="entry name" value="FAD_binding_3"/>
    <property type="match status" value="1"/>
</dbReference>
<name>A0ABX9TRQ0_9GAMM</name>
<dbReference type="PANTHER" id="PTHR43476:SF3">
    <property type="entry name" value="FAD-BINDING MONOOXYGENASE"/>
    <property type="match status" value="1"/>
</dbReference>
<evidence type="ECO:0000259" key="2">
    <source>
        <dbReference type="Pfam" id="PF01494"/>
    </source>
</evidence>
<dbReference type="SUPFAM" id="SSF51905">
    <property type="entry name" value="FAD/NAD(P)-binding domain"/>
    <property type="match status" value="1"/>
</dbReference>
<protein>
    <submittedName>
        <fullName evidence="3">Bifunctional 3-(3-hydroxy-phenyl)propionate/3-hydroxycinnamic acid hydroxylase</fullName>
    </submittedName>
</protein>
<dbReference type="InterPro" id="IPR002938">
    <property type="entry name" value="FAD-bd"/>
</dbReference>
<sequence length="493" mass="56620">MDLKQHYDVAIVGYGPTGVTLANLLIKLGLEVLVIEREAEILQLPRAIRFDAECMRVFQTIDVAEQLEQELEPGPGMKFFDADDNLLITWERPITKGLNQWSSAYRVHQPDLEKVLRKKIEQHPLLTLKLRHEVYKIDEEADQCAIYFENLANGTLLNTTAKFVVGCDGARSLVRRLIGTTFEDLNLHSRWLVVDFIAKNNKNDLGDYSIQFCNPKRPMSYIKGTGQRLRWEIMVLSEDNAQHLTQPDTIWSLLGDYIQPENAIIERAAVYTFHALLAKQWFKNRLIIAGDAAHQTPPFMGQGMAAGIRDASNLAWKIHEMIRHQSTELLKSYHDERIAHVKEFIEGAVSFGKIIQNYCEDQEYQQKVSELKNFITPVPKLGQGFYQNQYAANGQIAPQFKEGNTLTDDLIGYQFSLFVLPEFKDEIEELDLTDTEYLNIIYANSVEIKKWLQELNAHAVLVRPDRYVFGQASETQSIEQLLRESHIYDVVTQ</sequence>
<organism evidence="3 4">
    <name type="scientific">Acinetobacter chengduensis</name>
    <dbReference type="NCBI Taxonomy" id="2420890"/>
    <lineage>
        <taxon>Bacteria</taxon>
        <taxon>Pseudomonadati</taxon>
        <taxon>Pseudomonadota</taxon>
        <taxon>Gammaproteobacteria</taxon>
        <taxon>Moraxellales</taxon>
        <taxon>Moraxellaceae</taxon>
        <taxon>Acinetobacter</taxon>
    </lineage>
</organism>
<dbReference type="Proteomes" id="UP000280271">
    <property type="component" value="Unassembled WGS sequence"/>
</dbReference>
<accession>A0ABX9TRQ0</accession>
<dbReference type="Gene3D" id="3.30.70.2450">
    <property type="match status" value="1"/>
</dbReference>
<dbReference type="PANTHER" id="PTHR43476">
    <property type="entry name" value="3-(3-HYDROXY-PHENYL)PROPIONATE/3-HYDROXYCINNAMIC ACID HYDROXYLASE"/>
    <property type="match status" value="1"/>
</dbReference>
<dbReference type="NCBIfam" id="NF004829">
    <property type="entry name" value="PRK06183.1-3"/>
    <property type="match status" value="1"/>
</dbReference>
<comment type="caution">
    <text evidence="3">The sequence shown here is derived from an EMBL/GenBank/DDBJ whole genome shotgun (WGS) entry which is preliminary data.</text>
</comment>
<keyword evidence="1" id="KW-0560">Oxidoreductase</keyword>
<evidence type="ECO:0000256" key="1">
    <source>
        <dbReference type="ARBA" id="ARBA00023002"/>
    </source>
</evidence>
<reference evidence="3 4" key="1">
    <citation type="submission" date="2018-09" db="EMBL/GenBank/DDBJ databases">
        <title>The draft genome of Acinetobacter sp. strains.</title>
        <authorList>
            <person name="Qin J."/>
            <person name="Feng Y."/>
            <person name="Zong Z."/>
        </authorList>
    </citation>
    <scope>NUCLEOTIDE SEQUENCE [LARGE SCALE GENOMIC DNA]</scope>
    <source>
        <strain evidence="3 4">WCHAc060005</strain>
    </source>
</reference>
<dbReference type="RefSeq" id="WP_121523727.1">
    <property type="nucleotide sequence ID" value="NZ_RCHC01000026.1"/>
</dbReference>
<dbReference type="Gene3D" id="3.50.50.60">
    <property type="entry name" value="FAD/NAD(P)-binding domain"/>
    <property type="match status" value="1"/>
</dbReference>
<dbReference type="InterPro" id="IPR036188">
    <property type="entry name" value="FAD/NAD-bd_sf"/>
</dbReference>
<proteinExistence type="predicted"/>
<dbReference type="PRINTS" id="PR00420">
    <property type="entry name" value="RNGMNOXGNASE"/>
</dbReference>
<gene>
    <name evidence="3" type="ORF">D9K81_16380</name>
</gene>
<evidence type="ECO:0000313" key="4">
    <source>
        <dbReference type="Proteomes" id="UP000280271"/>
    </source>
</evidence>
<feature type="domain" description="FAD-binding" evidence="2">
    <location>
        <begin position="7"/>
        <end position="346"/>
    </location>
</feature>
<keyword evidence="4" id="KW-1185">Reference proteome</keyword>
<dbReference type="EMBL" id="RCHC01000026">
    <property type="protein sequence ID" value="RLL17955.1"/>
    <property type="molecule type" value="Genomic_DNA"/>
</dbReference>
<dbReference type="InterPro" id="IPR050631">
    <property type="entry name" value="PheA/TfdB_FAD_monoxygenase"/>
</dbReference>
<evidence type="ECO:0000313" key="3">
    <source>
        <dbReference type="EMBL" id="RLL17955.1"/>
    </source>
</evidence>